<dbReference type="Proteomes" id="UP001310290">
    <property type="component" value="Unassembled WGS sequence"/>
</dbReference>
<keyword evidence="5" id="KW-1185">Reference proteome</keyword>
<dbReference type="InterPro" id="IPR036625">
    <property type="entry name" value="E3-bd_dom_sf"/>
</dbReference>
<comment type="caution">
    <text evidence="4">The sequence shown here is derived from an EMBL/GenBank/DDBJ whole genome shotgun (WGS) entry which is preliminary data.</text>
</comment>
<dbReference type="Gene3D" id="4.10.320.10">
    <property type="entry name" value="E3-binding domain"/>
    <property type="match status" value="1"/>
</dbReference>
<evidence type="ECO:0000259" key="3">
    <source>
        <dbReference type="Pfam" id="PF23359"/>
    </source>
</evidence>
<feature type="domain" description="Lsr2 DNA-binding" evidence="3">
    <location>
        <begin position="685"/>
        <end position="713"/>
    </location>
</feature>
<accession>A0ABU8AMD7</accession>
<proteinExistence type="predicted"/>
<organism evidence="4 5">
    <name type="scientific">Streptomyces bottropensis</name>
    <dbReference type="NCBI Taxonomy" id="42235"/>
    <lineage>
        <taxon>Bacteria</taxon>
        <taxon>Bacillati</taxon>
        <taxon>Actinomycetota</taxon>
        <taxon>Actinomycetes</taxon>
        <taxon>Kitasatosporales</taxon>
        <taxon>Streptomycetaceae</taxon>
        <taxon>Streptomyces</taxon>
    </lineage>
</organism>
<evidence type="ECO:0000313" key="5">
    <source>
        <dbReference type="Proteomes" id="UP001310290"/>
    </source>
</evidence>
<sequence length="721" mass="79138">MIANLTALLKDIDADPLVDRMFTWPGSASPAPLRQVLYSVGSCGLFTRQGRPSRVLLTPEARSFLRKGELAYLAALLHANVRFFGETLEWIGEGLTYDELNRVAVDSYRMNWKSLDQVRRRVQWMRSTGMVEYWSNGKITPTDNGRALLPRLMLVRPGDLELQREAASHPAELVEPQRRFVERLNGVTEKELQARRRVLGYIAGGVNMTALSRLVDAAAPGLSRSEFIQFSAETFDVSKSSAEQSLNTLQSLDLLNQVGPDQFAATDLAMEWLNSGEAVDLIRHLHLNLALLGETLDALESESDSGTLTRILAERYPTCDLTRKDVTARVALLVDTGLAERIANVTRRTALGTALASSLPLQKRHDVLGSSVPTGPDPATAETSQRLSLPKRLAAEVVSSSTDSGNYQRFERALAEAFRYLAMDTEVHSGPAKTDLVVTLWLSPTSRRRIAVEAKTDGAGLVTDQDVRFMRLSEHRVRHHADHTVLIGPGFDTRVVREATKEEVAVLTAKELAETVIRHSETPLYPHELAGLLLAGQADALEHTWSETERRTEALALVVNAMWRSANDPVDVEFGAGGLDVRDIWRETKSSLETPLDKKEIEEALAFLGSSCVAGLVKRGGDHAITAPPELIASRLRSLASAIESKAADAGARGETPTNTITWSSDPLLDGLPKPNPSLNDVVPTQVRAWAKAEGRPVNDRGRLPESLIREYRLASGLSTD</sequence>
<evidence type="ECO:0000313" key="4">
    <source>
        <dbReference type="EMBL" id="MEH0634817.1"/>
    </source>
</evidence>
<name>A0ABU8AMD7_9ACTN</name>
<evidence type="ECO:0000256" key="1">
    <source>
        <dbReference type="ARBA" id="ARBA00023125"/>
    </source>
</evidence>
<reference evidence="4" key="1">
    <citation type="submission" date="2023-04" db="EMBL/GenBank/DDBJ databases">
        <title>Genomic diversity of scab-causing Streptomyces spp. in the province of Quebec, Canada.</title>
        <authorList>
            <person name="Biessy A."/>
            <person name="Cadieux M."/>
            <person name="Ciotola M."/>
            <person name="Filion M."/>
        </authorList>
    </citation>
    <scope>NUCLEOTIDE SEQUENCE</scope>
    <source>
        <strain evidence="4">B21-115</strain>
    </source>
</reference>
<feature type="region of interest" description="Disordered" evidence="2">
    <location>
        <begin position="366"/>
        <end position="385"/>
    </location>
</feature>
<protein>
    <recommendedName>
        <fullName evidence="3">Lsr2 DNA-binding domain-containing protein</fullName>
    </recommendedName>
</protein>
<gene>
    <name evidence="4" type="ORF">QBA35_15945</name>
</gene>
<evidence type="ECO:0000256" key="2">
    <source>
        <dbReference type="SAM" id="MobiDB-lite"/>
    </source>
</evidence>
<dbReference type="EMBL" id="JARULZ010000001">
    <property type="protein sequence ID" value="MEH0634817.1"/>
    <property type="molecule type" value="Genomic_DNA"/>
</dbReference>
<dbReference type="InterPro" id="IPR055370">
    <property type="entry name" value="Lsr2_DNA-bd"/>
</dbReference>
<keyword evidence="1" id="KW-0238">DNA-binding</keyword>
<dbReference type="RefSeq" id="WP_334658880.1">
    <property type="nucleotide sequence ID" value="NZ_JARULZ010000001.1"/>
</dbReference>
<dbReference type="Pfam" id="PF23359">
    <property type="entry name" value="Lsr2_DNA-bd"/>
    <property type="match status" value="1"/>
</dbReference>